<evidence type="ECO:0000256" key="2">
    <source>
        <dbReference type="PROSITE-ProRule" id="PRU00124"/>
    </source>
</evidence>
<dbReference type="SMART" id="SM00192">
    <property type="entry name" value="LDLa"/>
    <property type="match status" value="1"/>
</dbReference>
<keyword evidence="6" id="KW-1185">Reference proteome</keyword>
<evidence type="ECO:0000256" key="4">
    <source>
        <dbReference type="SAM" id="SignalP"/>
    </source>
</evidence>
<dbReference type="AlphaFoldDB" id="A0AA39LUT5"/>
<name>A0AA39LUT5_9BILA</name>
<dbReference type="SUPFAM" id="SSF57424">
    <property type="entry name" value="LDL receptor-like module"/>
    <property type="match status" value="1"/>
</dbReference>
<evidence type="ECO:0000313" key="6">
    <source>
        <dbReference type="Proteomes" id="UP001175271"/>
    </source>
</evidence>
<feature type="signal peptide" evidence="4">
    <location>
        <begin position="1"/>
        <end position="20"/>
    </location>
</feature>
<keyword evidence="4" id="KW-0732">Signal</keyword>
<dbReference type="Gene3D" id="4.10.400.10">
    <property type="entry name" value="Low-density Lipoprotein Receptor"/>
    <property type="match status" value="1"/>
</dbReference>
<dbReference type="EMBL" id="JAUCMV010000003">
    <property type="protein sequence ID" value="KAK0410447.1"/>
    <property type="molecule type" value="Genomic_DNA"/>
</dbReference>
<accession>A0AA39LUT5</accession>
<proteinExistence type="predicted"/>
<comment type="caution">
    <text evidence="2">Lacks conserved residue(s) required for the propagation of feature annotation.</text>
</comment>
<dbReference type="InterPro" id="IPR002172">
    <property type="entry name" value="LDrepeatLR_classA_rpt"/>
</dbReference>
<keyword evidence="3" id="KW-0812">Transmembrane</keyword>
<feature type="chain" id="PRO_5041274845" description="CUB domain-containing protein" evidence="4">
    <location>
        <begin position="21"/>
        <end position="371"/>
    </location>
</feature>
<dbReference type="CDD" id="cd00112">
    <property type="entry name" value="LDLa"/>
    <property type="match status" value="1"/>
</dbReference>
<gene>
    <name evidence="5" type="ORF">QR680_005135</name>
</gene>
<keyword evidence="3" id="KW-1133">Transmembrane helix</keyword>
<dbReference type="PROSITE" id="PS50068">
    <property type="entry name" value="LDLRA_2"/>
    <property type="match status" value="1"/>
</dbReference>
<dbReference type="Proteomes" id="UP001175271">
    <property type="component" value="Unassembled WGS sequence"/>
</dbReference>
<keyword evidence="3" id="KW-0472">Membrane</keyword>
<keyword evidence="1 2" id="KW-1015">Disulfide bond</keyword>
<evidence type="ECO:0000256" key="3">
    <source>
        <dbReference type="SAM" id="Phobius"/>
    </source>
</evidence>
<feature type="transmembrane region" description="Helical" evidence="3">
    <location>
        <begin position="194"/>
        <end position="227"/>
    </location>
</feature>
<feature type="disulfide bond" evidence="2">
    <location>
        <begin position="143"/>
        <end position="161"/>
    </location>
</feature>
<dbReference type="InterPro" id="IPR023415">
    <property type="entry name" value="LDLR_class-A_CS"/>
</dbReference>
<sequence>MRLSLLPCFSTAAIASLAAAFCFPRSFDLRQQPGLVLISDQFQSVDFFDSSTCRFHISSPSGVLVVIRNFFLFSHRRPTNSKGIAVVDAEGHLFVSQRLPLERHFFDSDIEVEIPANLNFRATVLVTEATNCSEVDDSVWRRCRDGACVPSNVFCDGVENCPNGDDETGCEGPSVDGYQEMPLSVAYRPFSSSLYMLIGFFLLNAFFVTFFFILAICSLGFCYSSMCFQGQSKRSRRTFVRYLRSATSDADAQTARNVDSPEELIVNVPPLPPLPMPSSSPRQSSIISRLHFQPAKTLEELEPENEDLELGFQFERTFSIAESRGRKLSAPDYAYPAKKNSFLLARHSTKATRKSYCSVMFNNNENVSIPK</sequence>
<organism evidence="5 6">
    <name type="scientific">Steinernema hermaphroditum</name>
    <dbReference type="NCBI Taxonomy" id="289476"/>
    <lineage>
        <taxon>Eukaryota</taxon>
        <taxon>Metazoa</taxon>
        <taxon>Ecdysozoa</taxon>
        <taxon>Nematoda</taxon>
        <taxon>Chromadorea</taxon>
        <taxon>Rhabditida</taxon>
        <taxon>Tylenchina</taxon>
        <taxon>Panagrolaimomorpha</taxon>
        <taxon>Strongyloidoidea</taxon>
        <taxon>Steinernematidae</taxon>
        <taxon>Steinernema</taxon>
    </lineage>
</organism>
<comment type="caution">
    <text evidence="5">The sequence shown here is derived from an EMBL/GenBank/DDBJ whole genome shotgun (WGS) entry which is preliminary data.</text>
</comment>
<dbReference type="PROSITE" id="PS01209">
    <property type="entry name" value="LDLRA_1"/>
    <property type="match status" value="1"/>
</dbReference>
<feature type="disulfide bond" evidence="2">
    <location>
        <begin position="155"/>
        <end position="170"/>
    </location>
</feature>
<reference evidence="5" key="1">
    <citation type="submission" date="2023-06" db="EMBL/GenBank/DDBJ databases">
        <title>Genomic analysis of the entomopathogenic nematode Steinernema hermaphroditum.</title>
        <authorList>
            <person name="Schwarz E.M."/>
            <person name="Heppert J.K."/>
            <person name="Baniya A."/>
            <person name="Schwartz H.T."/>
            <person name="Tan C.-H."/>
            <person name="Antoshechkin I."/>
            <person name="Sternberg P.W."/>
            <person name="Goodrich-Blair H."/>
            <person name="Dillman A.R."/>
        </authorList>
    </citation>
    <scope>NUCLEOTIDE SEQUENCE</scope>
    <source>
        <strain evidence="5">PS9179</strain>
        <tissue evidence="5">Whole animal</tissue>
    </source>
</reference>
<protein>
    <recommendedName>
        <fullName evidence="7">CUB domain-containing protein</fullName>
    </recommendedName>
</protein>
<evidence type="ECO:0000256" key="1">
    <source>
        <dbReference type="ARBA" id="ARBA00023157"/>
    </source>
</evidence>
<evidence type="ECO:0008006" key="7">
    <source>
        <dbReference type="Google" id="ProtNLM"/>
    </source>
</evidence>
<dbReference type="InterPro" id="IPR036055">
    <property type="entry name" value="LDL_receptor-like_sf"/>
</dbReference>
<evidence type="ECO:0000313" key="5">
    <source>
        <dbReference type="EMBL" id="KAK0410447.1"/>
    </source>
</evidence>